<dbReference type="RefSeq" id="WP_046370373.1">
    <property type="nucleotide sequence ID" value="NZ_BBWV01000003.1"/>
</dbReference>
<name>A0A0E9N3B7_9BACT</name>
<evidence type="ECO:0000313" key="4">
    <source>
        <dbReference type="Proteomes" id="UP000033121"/>
    </source>
</evidence>
<dbReference type="SUPFAM" id="SSF54373">
    <property type="entry name" value="FAD-linked reductases, C-terminal domain"/>
    <property type="match status" value="1"/>
</dbReference>
<accession>A0A0E9N3B7</accession>
<dbReference type="Pfam" id="PF01266">
    <property type="entry name" value="DAO"/>
    <property type="match status" value="1"/>
</dbReference>
<dbReference type="Gene3D" id="3.30.9.10">
    <property type="entry name" value="D-Amino Acid Oxidase, subunit A, domain 2"/>
    <property type="match status" value="1"/>
</dbReference>
<evidence type="ECO:0000313" key="3">
    <source>
        <dbReference type="EMBL" id="GAO44452.1"/>
    </source>
</evidence>
<dbReference type="Gene3D" id="3.50.50.60">
    <property type="entry name" value="FAD/NAD(P)-binding domain"/>
    <property type="match status" value="2"/>
</dbReference>
<evidence type="ECO:0000256" key="1">
    <source>
        <dbReference type="ARBA" id="ARBA00023002"/>
    </source>
</evidence>
<dbReference type="SUPFAM" id="SSF51905">
    <property type="entry name" value="FAD/NAD(P)-binding domain"/>
    <property type="match status" value="1"/>
</dbReference>
<reference evidence="3 4" key="1">
    <citation type="submission" date="2015-04" db="EMBL/GenBank/DDBJ databases">
        <title>Whole genome shotgun sequence of Flavihumibacter petaseus NBRC 106054.</title>
        <authorList>
            <person name="Miyazawa S."/>
            <person name="Hosoyama A."/>
            <person name="Hashimoto M."/>
            <person name="Noguchi M."/>
            <person name="Tsuchikane K."/>
            <person name="Ohji S."/>
            <person name="Yamazoe A."/>
            <person name="Ichikawa N."/>
            <person name="Kimura A."/>
            <person name="Fujita N."/>
        </authorList>
    </citation>
    <scope>NUCLEOTIDE SEQUENCE [LARGE SCALE GENOMIC DNA]</scope>
    <source>
        <strain evidence="3 4">NBRC 106054</strain>
    </source>
</reference>
<comment type="caution">
    <text evidence="3">The sequence shown here is derived from an EMBL/GenBank/DDBJ whole genome shotgun (WGS) entry which is preliminary data.</text>
</comment>
<evidence type="ECO:0000259" key="2">
    <source>
        <dbReference type="Pfam" id="PF01266"/>
    </source>
</evidence>
<keyword evidence="1" id="KW-0560">Oxidoreductase</keyword>
<protein>
    <submittedName>
        <fullName evidence="3">Oxidoreductase</fullName>
    </submittedName>
</protein>
<gene>
    <name evidence="3" type="ORF">FPE01S_03_04890</name>
</gene>
<dbReference type="AlphaFoldDB" id="A0A0E9N3B7"/>
<dbReference type="GO" id="GO:0005737">
    <property type="term" value="C:cytoplasm"/>
    <property type="evidence" value="ECO:0007669"/>
    <property type="project" value="TreeGrafter"/>
</dbReference>
<dbReference type="Proteomes" id="UP000033121">
    <property type="component" value="Unassembled WGS sequence"/>
</dbReference>
<dbReference type="PANTHER" id="PTHR13847:SF289">
    <property type="entry name" value="GLYCINE OXIDASE"/>
    <property type="match status" value="1"/>
</dbReference>
<proteinExistence type="predicted"/>
<feature type="domain" description="FAD dependent oxidoreductase" evidence="2">
    <location>
        <begin position="3"/>
        <end position="396"/>
    </location>
</feature>
<organism evidence="3 4">
    <name type="scientific">Flavihumibacter petaseus NBRC 106054</name>
    <dbReference type="NCBI Taxonomy" id="1220578"/>
    <lineage>
        <taxon>Bacteria</taxon>
        <taxon>Pseudomonadati</taxon>
        <taxon>Bacteroidota</taxon>
        <taxon>Chitinophagia</taxon>
        <taxon>Chitinophagales</taxon>
        <taxon>Chitinophagaceae</taxon>
        <taxon>Flavihumibacter</taxon>
    </lineage>
</organism>
<dbReference type="PANTHER" id="PTHR13847">
    <property type="entry name" value="SARCOSINE DEHYDROGENASE-RELATED"/>
    <property type="match status" value="1"/>
</dbReference>
<sequence>MRAIVIGGGIVGLSSAWFLQTSGWQVTVVDRNDFGDNCSYGNAGYVCPSHFIPLATPGIIRQGLKWMWNSESPFYVEPRLSWPLLRWAWLFAKNATAERVTAAAVPLRDIALFSQQTYHEWSSLPGMEMAYEKKGLLEYFQTSEKEAHAHHVREDALRLGIRAEMLTREAVQAMEPQTTLNIKGALYFPDDAHLYPNKLMHSLRSALAGLGVTFKGNEIVKGFSMDQQQIRQVVTTRHRYDAEAVVLAAGAWSSDLVRQLGLSLPMVGGRGYSLTLENSSNNLNHPAVLMEGRVALTPMDGNKIRFGGTMEITNTTRAPRMKRVKGIIHAVERYLPDFQIPFPAPDKIWYGFRPCSADGLPYIGRSSKARNLVIATGHAMIGLSLGAGTGRLVSELLNEQQPSVNLRPYDPERFG</sequence>
<dbReference type="STRING" id="1220578.FPE01S_03_04890"/>
<dbReference type="InterPro" id="IPR006076">
    <property type="entry name" value="FAD-dep_OxRdtase"/>
</dbReference>
<dbReference type="GO" id="GO:0016491">
    <property type="term" value="F:oxidoreductase activity"/>
    <property type="evidence" value="ECO:0007669"/>
    <property type="project" value="UniProtKB-KW"/>
</dbReference>
<dbReference type="OrthoDB" id="9794226at2"/>
<dbReference type="EMBL" id="BBWV01000003">
    <property type="protein sequence ID" value="GAO44452.1"/>
    <property type="molecule type" value="Genomic_DNA"/>
</dbReference>
<keyword evidence="4" id="KW-1185">Reference proteome</keyword>
<dbReference type="InterPro" id="IPR036188">
    <property type="entry name" value="FAD/NAD-bd_sf"/>
</dbReference>